<evidence type="ECO:0000313" key="2">
    <source>
        <dbReference type="Proteomes" id="UP001208656"/>
    </source>
</evidence>
<keyword evidence="2" id="KW-1185">Reference proteome</keyword>
<dbReference type="EMBL" id="JAOUSE010000038">
    <property type="protein sequence ID" value="MCU9595084.1"/>
    <property type="molecule type" value="Genomic_DNA"/>
</dbReference>
<protein>
    <submittedName>
        <fullName evidence="1">DUF6176 family protein</fullName>
    </submittedName>
</protein>
<accession>A0ABT2WHC8</accession>
<proteinExistence type="predicted"/>
<dbReference type="InterPro" id="IPR046174">
    <property type="entry name" value="DUF6176"/>
</dbReference>
<dbReference type="Pfam" id="PF19673">
    <property type="entry name" value="DUF6176"/>
    <property type="match status" value="1"/>
</dbReference>
<name>A0ABT2WHC8_9BACI</name>
<gene>
    <name evidence="1" type="ORF">OEV82_11615</name>
</gene>
<organism evidence="1 2">
    <name type="scientific">Pallidibacillus thermolactis</name>
    <dbReference type="NCBI Taxonomy" id="251051"/>
    <lineage>
        <taxon>Bacteria</taxon>
        <taxon>Bacillati</taxon>
        <taxon>Bacillota</taxon>
        <taxon>Bacilli</taxon>
        <taxon>Bacillales</taxon>
        <taxon>Bacillaceae</taxon>
        <taxon>Pallidibacillus</taxon>
    </lineage>
</organism>
<sequence length="119" mass="14432">MQVELTKFRVKQGKSHRVDEWMKFLNDHMEKVLLTLEDEKMFVEAIFREKGRDEEYLYWFSVQGEGGQNVEESEHWVDQIHLKYWRECIDSSFEPVDFKLESVMIPDKIKSVMEIGRER</sequence>
<dbReference type="RefSeq" id="WP_173659242.1">
    <property type="nucleotide sequence ID" value="NZ_JAOUSE010000038.1"/>
</dbReference>
<reference evidence="1 2" key="1">
    <citation type="submission" date="2022-10" db="EMBL/GenBank/DDBJ databases">
        <title>Description of Fervidibacillus gen. nov. in the family Fervidibacillaceae fam. nov. with two species, Fervidibacillus albus sp. nov., and Fervidibacillus halotolerans sp. nov., isolated from tidal flat sediments.</title>
        <authorList>
            <person name="Kwon K.K."/>
            <person name="Yang S.-H."/>
        </authorList>
    </citation>
    <scope>NUCLEOTIDE SEQUENCE [LARGE SCALE GENOMIC DNA]</scope>
    <source>
        <strain evidence="1 2">DSM 23332</strain>
    </source>
</reference>
<evidence type="ECO:0000313" key="1">
    <source>
        <dbReference type="EMBL" id="MCU9595084.1"/>
    </source>
</evidence>
<comment type="caution">
    <text evidence="1">The sequence shown here is derived from an EMBL/GenBank/DDBJ whole genome shotgun (WGS) entry which is preliminary data.</text>
</comment>
<dbReference type="Proteomes" id="UP001208656">
    <property type="component" value="Unassembled WGS sequence"/>
</dbReference>